<proteinExistence type="predicted"/>
<organism evidence="1">
    <name type="scientific">uncultured Stenotrophomonas sp</name>
    <dbReference type="NCBI Taxonomy" id="165438"/>
    <lineage>
        <taxon>Bacteria</taxon>
        <taxon>Pseudomonadati</taxon>
        <taxon>Pseudomonadota</taxon>
        <taxon>Gammaproteobacteria</taxon>
        <taxon>Lysobacterales</taxon>
        <taxon>Lysobacteraceae</taxon>
        <taxon>Stenotrophomonas</taxon>
        <taxon>environmental samples</taxon>
    </lineage>
</organism>
<dbReference type="EMBL" id="FLTS01000001">
    <property type="protein sequence ID" value="SBV35869.1"/>
    <property type="molecule type" value="Genomic_DNA"/>
</dbReference>
<protein>
    <submittedName>
        <fullName evidence="1">Uncharacterized protein</fullName>
    </submittedName>
</protein>
<accession>A0A1Y5Q0R4</accession>
<gene>
    <name evidence="1" type="ORF">STPYR_10799</name>
</gene>
<reference evidence="1" key="1">
    <citation type="submission" date="2016-03" db="EMBL/GenBank/DDBJ databases">
        <authorList>
            <person name="Ploux O."/>
        </authorList>
    </citation>
    <scope>NUCLEOTIDE SEQUENCE</scope>
    <source>
        <strain evidence="1">UC10</strain>
    </source>
</reference>
<dbReference type="AlphaFoldDB" id="A0A1Y5Q0R4"/>
<sequence>MAWDVPEREGGGILRRISIGVELHHGGMAGQPGRMRVARIQGGVFQQAQTPAMRFRSAVTAQPVEPVVGMPAQVFPGQCERIQPQDVEVCRSWIPMRDVMGIDHDATSREQDSPPRQGYALHRHRQNVMGQKVDGGCQDRLAPMRCGIRLNAAAAAPQCGVPYKPACRSPRRASSLFGSDWCGYAARISIETYPV</sequence>
<evidence type="ECO:0000313" key="1">
    <source>
        <dbReference type="EMBL" id="SBV35869.1"/>
    </source>
</evidence>
<name>A0A1Y5Q0R4_9GAMM</name>